<dbReference type="InterPro" id="IPR052767">
    <property type="entry name" value="Bact_com_dev_regulator"/>
</dbReference>
<dbReference type="Proteomes" id="UP000317316">
    <property type="component" value="Unassembled WGS sequence"/>
</dbReference>
<gene>
    <name evidence="2" type="ORF">FG382_04105</name>
</gene>
<evidence type="ECO:0000313" key="3">
    <source>
        <dbReference type="Proteomes" id="UP000317316"/>
    </source>
</evidence>
<evidence type="ECO:0000313" key="2">
    <source>
        <dbReference type="EMBL" id="TQR15904.1"/>
    </source>
</evidence>
<comment type="caution">
    <text evidence="2">The sequence shown here is derived from an EMBL/GenBank/DDBJ whole genome shotgun (WGS) entry which is preliminary data.</text>
</comment>
<keyword evidence="3" id="KW-1185">Reference proteome</keyword>
<feature type="coiled-coil region" evidence="1">
    <location>
        <begin position="86"/>
        <end position="113"/>
    </location>
</feature>
<evidence type="ECO:0000256" key="1">
    <source>
        <dbReference type="SAM" id="Coils"/>
    </source>
</evidence>
<dbReference type="InterPro" id="IPR010368">
    <property type="entry name" value="Com_YlbF"/>
</dbReference>
<sequence length="149" mass="16587">MIMTNEWATIMDQSDMLCTMVLSSEQFYHYLNAHRAVYTNSNLVSEINHFTKLKDQYEEVQRFGKYHPDYSKVMKDIRVTKRKLDLIDEIATLRVAENELQDLLDEVSLLIGKSVSEGVKVPVSNPFFASSGSSCGSGCGTGGACSCSA</sequence>
<dbReference type="InterPro" id="IPR023378">
    <property type="entry name" value="YheA/YmcA-like_dom_sf"/>
</dbReference>
<dbReference type="PANTHER" id="PTHR38448:SF2">
    <property type="entry name" value="REGULATORY PROTEIN YLBF"/>
    <property type="match status" value="1"/>
</dbReference>
<dbReference type="SUPFAM" id="SSF158622">
    <property type="entry name" value="YheA/YmcA-like"/>
    <property type="match status" value="1"/>
</dbReference>
<protein>
    <submittedName>
        <fullName evidence="2">YlbF family regulator</fullName>
    </submittedName>
</protein>
<dbReference type="PANTHER" id="PTHR38448">
    <property type="entry name" value="REGULATORY PROTEIN YLBF-RELATED"/>
    <property type="match status" value="1"/>
</dbReference>
<dbReference type="RefSeq" id="WP_142537625.1">
    <property type="nucleotide sequence ID" value="NZ_BMIE01000001.1"/>
</dbReference>
<dbReference type="Pfam" id="PF06133">
    <property type="entry name" value="Com_YlbF"/>
    <property type="match status" value="1"/>
</dbReference>
<keyword evidence="1" id="KW-0175">Coiled coil</keyword>
<dbReference type="EMBL" id="VDGH01000002">
    <property type="protein sequence ID" value="TQR15904.1"/>
    <property type="molecule type" value="Genomic_DNA"/>
</dbReference>
<name>A0A544TEM9_9BACI</name>
<proteinExistence type="predicted"/>
<accession>A0A544TEM9</accession>
<dbReference type="OrthoDB" id="2157513at2"/>
<dbReference type="AlphaFoldDB" id="A0A544TEM9"/>
<reference evidence="2 3" key="1">
    <citation type="submission" date="2019-05" db="EMBL/GenBank/DDBJ databases">
        <title>Psychrobacillus vulpis sp. nov., a new species isolated from feces of a red fox that inhabits in The Tablas de Daimiel Natural Park, Albacete, Spain.</title>
        <authorList>
            <person name="Rodriguez M."/>
            <person name="Reina J.C."/>
            <person name="Bejar V."/>
            <person name="Llamas I."/>
        </authorList>
    </citation>
    <scope>NUCLEOTIDE SEQUENCE [LARGE SCALE GENOMIC DNA]</scope>
    <source>
        <strain evidence="2 3">NEAU-3TGS17</strain>
    </source>
</reference>
<dbReference type="Gene3D" id="1.20.1500.10">
    <property type="entry name" value="YheA/YmcA-like"/>
    <property type="match status" value="1"/>
</dbReference>
<organism evidence="2 3">
    <name type="scientific">Psychrobacillus lasiicapitis</name>
    <dbReference type="NCBI Taxonomy" id="1636719"/>
    <lineage>
        <taxon>Bacteria</taxon>
        <taxon>Bacillati</taxon>
        <taxon>Bacillota</taxon>
        <taxon>Bacilli</taxon>
        <taxon>Bacillales</taxon>
        <taxon>Bacillaceae</taxon>
        <taxon>Psychrobacillus</taxon>
    </lineage>
</organism>